<reference evidence="7 8" key="1">
    <citation type="journal article" date="2006" name="Nature">
        <title>Global trends of whole-genome duplications revealed by the ciliate Paramecium tetraurelia.</title>
        <authorList>
            <consortium name="Genoscope"/>
            <person name="Aury J.-M."/>
            <person name="Jaillon O."/>
            <person name="Duret L."/>
            <person name="Noel B."/>
            <person name="Jubin C."/>
            <person name="Porcel B.M."/>
            <person name="Segurens B."/>
            <person name="Daubin V."/>
            <person name="Anthouard V."/>
            <person name="Aiach N."/>
            <person name="Arnaiz O."/>
            <person name="Billaut A."/>
            <person name="Beisson J."/>
            <person name="Blanc I."/>
            <person name="Bouhouche K."/>
            <person name="Camara F."/>
            <person name="Duharcourt S."/>
            <person name="Guigo R."/>
            <person name="Gogendeau D."/>
            <person name="Katinka M."/>
            <person name="Keller A.-M."/>
            <person name="Kissmehl R."/>
            <person name="Klotz C."/>
            <person name="Koll F."/>
            <person name="Le Moue A."/>
            <person name="Lepere C."/>
            <person name="Malinsky S."/>
            <person name="Nowacki M."/>
            <person name="Nowak J.K."/>
            <person name="Plattner H."/>
            <person name="Poulain J."/>
            <person name="Ruiz F."/>
            <person name="Serrano V."/>
            <person name="Zagulski M."/>
            <person name="Dessen P."/>
            <person name="Betermier M."/>
            <person name="Weissenbach J."/>
            <person name="Scarpelli C."/>
            <person name="Schachter V."/>
            <person name="Sperling L."/>
            <person name="Meyer E."/>
            <person name="Cohen J."/>
            <person name="Wincker P."/>
        </authorList>
    </citation>
    <scope>NUCLEOTIDE SEQUENCE [LARGE SCALE GENOMIC DNA]</scope>
    <source>
        <strain evidence="7 8">Stock d4-2</strain>
    </source>
</reference>
<protein>
    <recommendedName>
        <fullName evidence="3">inorganic diphosphatase</fullName>
        <ecNumber evidence="3">3.6.1.1</ecNumber>
    </recommendedName>
</protein>
<organism evidence="7 8">
    <name type="scientific">Paramecium tetraurelia</name>
    <dbReference type="NCBI Taxonomy" id="5888"/>
    <lineage>
        <taxon>Eukaryota</taxon>
        <taxon>Sar</taxon>
        <taxon>Alveolata</taxon>
        <taxon>Ciliophora</taxon>
        <taxon>Intramacronucleata</taxon>
        <taxon>Oligohymenophorea</taxon>
        <taxon>Peniculida</taxon>
        <taxon>Parameciidae</taxon>
        <taxon>Paramecium</taxon>
    </lineage>
</organism>
<evidence type="ECO:0000256" key="3">
    <source>
        <dbReference type="ARBA" id="ARBA00012146"/>
    </source>
</evidence>
<dbReference type="PANTHER" id="PTHR10286">
    <property type="entry name" value="INORGANIC PYROPHOSPHATASE"/>
    <property type="match status" value="1"/>
</dbReference>
<dbReference type="InParanoid" id="A0CX00"/>
<sequence length="260" mass="30668">MNILRFVYRYSQSLSYRLSEQGQGFSYQINLHCNDTVKSFWHDIPIYPVKDQYNIINVGIEIPKERLAKFEVSKTIKYNPIVQDQKKKKNSDEKELRYYAQFAPFNYGFIPQTWENSTVDLHDGFKGDDDPLDILDLSNQSNLRPGDIFQAKIIGAFCVLDQDEIDWKILVLNTEEADKLQVNEYSDFEKKNGDISRLILNRFRYIKTFDGKKENTILFNNQIFDAKKAVDVVRDGHQQYLDLLKNPKLNQKRKEFQITQ</sequence>
<evidence type="ECO:0000256" key="6">
    <source>
        <dbReference type="ARBA" id="ARBA00022842"/>
    </source>
</evidence>
<accession>A0CX00</accession>
<dbReference type="InterPro" id="IPR008162">
    <property type="entry name" value="Pyrophosphatase"/>
</dbReference>
<dbReference type="RefSeq" id="XP_001442714.1">
    <property type="nucleotide sequence ID" value="XM_001442677.1"/>
</dbReference>
<keyword evidence="4" id="KW-0479">Metal-binding</keyword>
<evidence type="ECO:0000256" key="4">
    <source>
        <dbReference type="ARBA" id="ARBA00022723"/>
    </source>
</evidence>
<dbReference type="SUPFAM" id="SSF50324">
    <property type="entry name" value="Inorganic pyrophosphatase"/>
    <property type="match status" value="1"/>
</dbReference>
<name>A0CX00_PARTE</name>
<dbReference type="EC" id="3.6.1.1" evidence="3"/>
<dbReference type="AlphaFoldDB" id="A0CX00"/>
<dbReference type="Gene3D" id="3.90.80.10">
    <property type="entry name" value="Inorganic pyrophosphatase"/>
    <property type="match status" value="1"/>
</dbReference>
<dbReference type="InterPro" id="IPR036649">
    <property type="entry name" value="Pyrophosphatase_sf"/>
</dbReference>
<keyword evidence="5" id="KW-0378">Hydrolase</keyword>
<dbReference type="EMBL" id="CT868207">
    <property type="protein sequence ID" value="CAK75317.1"/>
    <property type="molecule type" value="Genomic_DNA"/>
</dbReference>
<dbReference type="GO" id="GO:0000287">
    <property type="term" value="F:magnesium ion binding"/>
    <property type="evidence" value="ECO:0007669"/>
    <property type="project" value="InterPro"/>
</dbReference>
<dbReference type="GO" id="GO:0004427">
    <property type="term" value="F:inorganic diphosphate phosphatase activity"/>
    <property type="evidence" value="ECO:0000318"/>
    <property type="project" value="GO_Central"/>
</dbReference>
<keyword evidence="8" id="KW-1185">Reference proteome</keyword>
<dbReference type="HOGENOM" id="CLU_040684_0_2_1"/>
<evidence type="ECO:0000313" key="7">
    <source>
        <dbReference type="EMBL" id="CAK75317.1"/>
    </source>
</evidence>
<dbReference type="STRING" id="5888.A0CX00"/>
<dbReference type="FunFam" id="3.90.80.10:FF:000010">
    <property type="entry name" value="Probable inorganic pyrophosphatase"/>
    <property type="match status" value="1"/>
</dbReference>
<dbReference type="Proteomes" id="UP000000600">
    <property type="component" value="Unassembled WGS sequence"/>
</dbReference>
<evidence type="ECO:0000256" key="1">
    <source>
        <dbReference type="ARBA" id="ARBA00001946"/>
    </source>
</evidence>
<dbReference type="OMA" id="LYANEQK"/>
<comment type="cofactor">
    <cofactor evidence="1">
        <name>Mg(2+)</name>
        <dbReference type="ChEBI" id="CHEBI:18420"/>
    </cofactor>
</comment>
<evidence type="ECO:0000256" key="5">
    <source>
        <dbReference type="ARBA" id="ARBA00022801"/>
    </source>
</evidence>
<dbReference type="OrthoDB" id="1608002at2759"/>
<dbReference type="GO" id="GO:0006796">
    <property type="term" value="P:phosphate-containing compound metabolic process"/>
    <property type="evidence" value="ECO:0000318"/>
    <property type="project" value="GO_Central"/>
</dbReference>
<dbReference type="GO" id="GO:0005737">
    <property type="term" value="C:cytoplasm"/>
    <property type="evidence" value="ECO:0007669"/>
    <property type="project" value="InterPro"/>
</dbReference>
<dbReference type="KEGG" id="ptm:GSPATT00001520001"/>
<dbReference type="PROSITE" id="PS00387">
    <property type="entry name" value="PPASE"/>
    <property type="match status" value="1"/>
</dbReference>
<dbReference type="Pfam" id="PF00719">
    <property type="entry name" value="Pyrophosphatase"/>
    <property type="match status" value="1"/>
</dbReference>
<keyword evidence="6" id="KW-0460">Magnesium</keyword>
<comment type="similarity">
    <text evidence="2">Belongs to the PPase family.</text>
</comment>
<dbReference type="GeneID" id="5028499"/>
<dbReference type="eggNOG" id="KOG1626">
    <property type="taxonomic scope" value="Eukaryota"/>
</dbReference>
<dbReference type="FunCoup" id="A0CX00">
    <property type="interactions" value="711"/>
</dbReference>
<proteinExistence type="inferred from homology"/>
<gene>
    <name evidence="7" type="ORF">GSPATT00001520001</name>
</gene>
<evidence type="ECO:0000313" key="8">
    <source>
        <dbReference type="Proteomes" id="UP000000600"/>
    </source>
</evidence>
<evidence type="ECO:0000256" key="2">
    <source>
        <dbReference type="ARBA" id="ARBA00006220"/>
    </source>
</evidence>